<name>A0ABP7JVT0_9RHOB</name>
<dbReference type="InterPro" id="IPR015797">
    <property type="entry name" value="NUDIX_hydrolase-like_dom_sf"/>
</dbReference>
<dbReference type="PANTHER" id="PTHR43046:SF14">
    <property type="entry name" value="MUTT_NUDIX FAMILY PROTEIN"/>
    <property type="match status" value="1"/>
</dbReference>
<evidence type="ECO:0000313" key="5">
    <source>
        <dbReference type="Proteomes" id="UP001399917"/>
    </source>
</evidence>
<keyword evidence="2 4" id="KW-0378">Hydrolase</keyword>
<dbReference type="CDD" id="cd04682">
    <property type="entry name" value="NUDIX_Hydrolase"/>
    <property type="match status" value="1"/>
</dbReference>
<dbReference type="InterPro" id="IPR020084">
    <property type="entry name" value="NUDIX_hydrolase_CS"/>
</dbReference>
<dbReference type="Gene3D" id="3.90.79.10">
    <property type="entry name" value="Nucleoside Triphosphate Pyrophosphohydrolase"/>
    <property type="match status" value="1"/>
</dbReference>
<dbReference type="EMBL" id="BAABDF010000003">
    <property type="protein sequence ID" value="GAA3856574.1"/>
    <property type="molecule type" value="Genomic_DNA"/>
</dbReference>
<dbReference type="PANTHER" id="PTHR43046">
    <property type="entry name" value="GDP-MANNOSE MANNOSYL HYDROLASE"/>
    <property type="match status" value="1"/>
</dbReference>
<evidence type="ECO:0000259" key="3">
    <source>
        <dbReference type="PROSITE" id="PS51462"/>
    </source>
</evidence>
<feature type="domain" description="Nudix hydrolase" evidence="3">
    <location>
        <begin position="2"/>
        <end position="135"/>
    </location>
</feature>
<dbReference type="PROSITE" id="PS51462">
    <property type="entry name" value="NUDIX"/>
    <property type="match status" value="1"/>
</dbReference>
<sequence length="138" mass="15896">MSEFDGAKIAILRGDDVLTLQRDDIPTIPFPGEWDLPGGGREGHETPFETVARELHEELGLRISAQRVIYHREEDGHTSPDARVHFFVATWEELRDEQIVFGDEGQGWCWMRVTDFIARPDVVAPLRQRMSRYLFSLS</sequence>
<reference evidence="5" key="1">
    <citation type="journal article" date="2019" name="Int. J. Syst. Evol. Microbiol.">
        <title>The Global Catalogue of Microorganisms (GCM) 10K type strain sequencing project: providing services to taxonomists for standard genome sequencing and annotation.</title>
        <authorList>
            <consortium name="The Broad Institute Genomics Platform"/>
            <consortium name="The Broad Institute Genome Sequencing Center for Infectious Disease"/>
            <person name="Wu L."/>
            <person name="Ma J."/>
        </authorList>
    </citation>
    <scope>NUCLEOTIDE SEQUENCE [LARGE SCALE GENOMIC DNA]</scope>
    <source>
        <strain evidence="5">JCM 17190</strain>
    </source>
</reference>
<protein>
    <submittedName>
        <fullName evidence="4">NUDIX hydrolase</fullName>
    </submittedName>
</protein>
<proteinExistence type="predicted"/>
<evidence type="ECO:0000313" key="4">
    <source>
        <dbReference type="EMBL" id="GAA3856574.1"/>
    </source>
</evidence>
<dbReference type="InterPro" id="IPR000086">
    <property type="entry name" value="NUDIX_hydrolase_dom"/>
</dbReference>
<keyword evidence="5" id="KW-1185">Reference proteome</keyword>
<dbReference type="Proteomes" id="UP001399917">
    <property type="component" value="Unassembled WGS sequence"/>
</dbReference>
<dbReference type="SUPFAM" id="SSF55811">
    <property type="entry name" value="Nudix"/>
    <property type="match status" value="1"/>
</dbReference>
<comment type="caution">
    <text evidence="4">The sequence shown here is derived from an EMBL/GenBank/DDBJ whole genome shotgun (WGS) entry which is preliminary data.</text>
</comment>
<organism evidence="4 5">
    <name type="scientific">Celeribacter arenosi</name>
    <dbReference type="NCBI Taxonomy" id="792649"/>
    <lineage>
        <taxon>Bacteria</taxon>
        <taxon>Pseudomonadati</taxon>
        <taxon>Pseudomonadota</taxon>
        <taxon>Alphaproteobacteria</taxon>
        <taxon>Rhodobacterales</taxon>
        <taxon>Roseobacteraceae</taxon>
        <taxon>Celeribacter</taxon>
    </lineage>
</organism>
<accession>A0ABP7JVT0</accession>
<dbReference type="PROSITE" id="PS00893">
    <property type="entry name" value="NUDIX_BOX"/>
    <property type="match status" value="1"/>
</dbReference>
<evidence type="ECO:0000256" key="2">
    <source>
        <dbReference type="ARBA" id="ARBA00022801"/>
    </source>
</evidence>
<comment type="cofactor">
    <cofactor evidence="1">
        <name>Mg(2+)</name>
        <dbReference type="ChEBI" id="CHEBI:18420"/>
    </cofactor>
</comment>
<gene>
    <name evidence="4" type="ORF">GCM10022404_04420</name>
</gene>
<evidence type="ECO:0000256" key="1">
    <source>
        <dbReference type="ARBA" id="ARBA00001946"/>
    </source>
</evidence>
<dbReference type="Pfam" id="PF00293">
    <property type="entry name" value="NUDIX"/>
    <property type="match status" value="1"/>
</dbReference>
<dbReference type="GO" id="GO:0016787">
    <property type="term" value="F:hydrolase activity"/>
    <property type="evidence" value="ECO:0007669"/>
    <property type="project" value="UniProtKB-KW"/>
</dbReference>
<dbReference type="RefSeq" id="WP_344842891.1">
    <property type="nucleotide sequence ID" value="NZ_BAABDF010000003.1"/>
</dbReference>